<dbReference type="EMBL" id="VFSV01000005">
    <property type="protein sequence ID" value="TRD22552.1"/>
    <property type="molecule type" value="Genomic_DNA"/>
</dbReference>
<name>A0A547Q841_9RHOB</name>
<evidence type="ECO:0000256" key="2">
    <source>
        <dbReference type="SAM" id="MobiDB-lite"/>
    </source>
</evidence>
<feature type="compositionally biased region" description="Low complexity" evidence="2">
    <location>
        <begin position="26"/>
        <end position="37"/>
    </location>
</feature>
<keyword evidence="1" id="KW-0175">Coiled coil</keyword>
<dbReference type="Proteomes" id="UP000318590">
    <property type="component" value="Unassembled WGS sequence"/>
</dbReference>
<keyword evidence="3" id="KW-0472">Membrane</keyword>
<evidence type="ECO:0000313" key="4">
    <source>
        <dbReference type="EMBL" id="TRD22552.1"/>
    </source>
</evidence>
<evidence type="ECO:0000313" key="5">
    <source>
        <dbReference type="Proteomes" id="UP000318590"/>
    </source>
</evidence>
<keyword evidence="3" id="KW-0812">Transmembrane</keyword>
<protein>
    <recommendedName>
        <fullName evidence="6">Mitochondrial inner membrane protein</fullName>
    </recommendedName>
</protein>
<feature type="transmembrane region" description="Helical" evidence="3">
    <location>
        <begin position="39"/>
        <end position="59"/>
    </location>
</feature>
<organism evidence="4 5">
    <name type="scientific">Palleronia caenipelagi</name>
    <dbReference type="NCBI Taxonomy" id="2489174"/>
    <lineage>
        <taxon>Bacteria</taxon>
        <taxon>Pseudomonadati</taxon>
        <taxon>Pseudomonadota</taxon>
        <taxon>Alphaproteobacteria</taxon>
        <taxon>Rhodobacterales</taxon>
        <taxon>Roseobacteraceae</taxon>
        <taxon>Palleronia</taxon>
    </lineage>
</organism>
<sequence length="408" mass="42278">MSETDTNPGADTEPKDETATDLVVTSPEPSRSPSGRGSFVATLLGGVVAGGIGYVAAYYTDFSLLNSGEGEDPLASVQAEVEAQSERLDQFAADTGARIDALETAEAPIADASNFEELIGAVAVRVDELMSRVDGLPADLPELPEIDFSPLEERLANLEGSDLKGITEALAVRLATLEGSDATQKLQDTVSKLSARIDELSALTQDQSEKLAEQAALIDEQKQTLAQQETAIADAESAARAEANRISVQAALADIRAAMEIGDPYADAIGALQSASGADVPEALSAPAADGVATMAALQASYPAVARQALSASVAETAGDRVQDRLGAFLKAQAGVRSLSEKEGDDPDAVLSRAEARLAESDLEGTLAEIAKLSPAGQETFSDWTSRAQARLDARSALAGMSDTVSNQ</sequence>
<evidence type="ECO:0000256" key="1">
    <source>
        <dbReference type="SAM" id="Coils"/>
    </source>
</evidence>
<dbReference type="RefSeq" id="WP_142833496.1">
    <property type="nucleotide sequence ID" value="NZ_VFSV01000005.1"/>
</dbReference>
<evidence type="ECO:0000256" key="3">
    <source>
        <dbReference type="SAM" id="Phobius"/>
    </source>
</evidence>
<evidence type="ECO:0008006" key="6">
    <source>
        <dbReference type="Google" id="ProtNLM"/>
    </source>
</evidence>
<dbReference type="OrthoDB" id="7659420at2"/>
<feature type="coiled-coil region" evidence="1">
    <location>
        <begin position="183"/>
        <end position="245"/>
    </location>
</feature>
<reference evidence="4 5" key="1">
    <citation type="submission" date="2019-06" db="EMBL/GenBank/DDBJ databases">
        <title>Paenimaribius caenipelagi gen. nov., sp. nov., isolated from a tidal flat.</title>
        <authorList>
            <person name="Yoon J.-H."/>
        </authorList>
    </citation>
    <scope>NUCLEOTIDE SEQUENCE [LARGE SCALE GENOMIC DNA]</scope>
    <source>
        <strain evidence="4 5">JBTF-M29</strain>
    </source>
</reference>
<proteinExistence type="predicted"/>
<keyword evidence="5" id="KW-1185">Reference proteome</keyword>
<keyword evidence="3" id="KW-1133">Transmembrane helix</keyword>
<comment type="caution">
    <text evidence="4">The sequence shown here is derived from an EMBL/GenBank/DDBJ whole genome shotgun (WGS) entry which is preliminary data.</text>
</comment>
<dbReference type="AlphaFoldDB" id="A0A547Q841"/>
<gene>
    <name evidence="4" type="ORF">FEV53_03815</name>
</gene>
<feature type="region of interest" description="Disordered" evidence="2">
    <location>
        <begin position="1"/>
        <end position="37"/>
    </location>
</feature>
<accession>A0A547Q841</accession>